<protein>
    <submittedName>
        <fullName evidence="2">PTS sugar transporter subunit IIA</fullName>
    </submittedName>
</protein>
<reference evidence="2 3" key="1">
    <citation type="journal article" date="2018" name="Emerg. Microbes Infect.">
        <title>Phenotypic and molecular analysis of nontypeable Group B streptococci: identification of cps2a and hybrid cps2a/cps5 Group B streptococcal capsule gene clusters.</title>
        <authorList>
            <person name="Alhhazmi A."/>
            <person name="Tyrrell G.J."/>
        </authorList>
    </citation>
    <scope>NUCLEOTIDE SEQUENCE [LARGE SCALE GENOMIC DNA]</scope>
    <source>
        <strain evidence="2 3">PLGBS17</strain>
    </source>
</reference>
<dbReference type="PROSITE" id="PS51094">
    <property type="entry name" value="PTS_EIIA_TYPE_2"/>
    <property type="match status" value="1"/>
</dbReference>
<dbReference type="InterPro" id="IPR002178">
    <property type="entry name" value="PTS_EIIA_type-2_dom"/>
</dbReference>
<organism evidence="2 3">
    <name type="scientific">Streptococcus agalactiae</name>
    <dbReference type="NCBI Taxonomy" id="1311"/>
    <lineage>
        <taxon>Bacteria</taxon>
        <taxon>Bacillati</taxon>
        <taxon>Bacillota</taxon>
        <taxon>Bacilli</taxon>
        <taxon>Lactobacillales</taxon>
        <taxon>Streptococcaceae</taxon>
        <taxon>Streptococcus</taxon>
    </lineage>
</organism>
<feature type="domain" description="PTS EIIA type-2" evidence="1">
    <location>
        <begin position="1"/>
        <end position="151"/>
    </location>
</feature>
<dbReference type="KEGG" id="sagg:EN73_02575"/>
<dbReference type="Pfam" id="PF00359">
    <property type="entry name" value="PTS_EIIA_2"/>
    <property type="match status" value="1"/>
</dbReference>
<name>A0A7Z6RB59_STRAG</name>
<gene>
    <name evidence="2" type="ORF">C4618_09170</name>
</gene>
<evidence type="ECO:0000259" key="1">
    <source>
        <dbReference type="PROSITE" id="PS51094"/>
    </source>
</evidence>
<dbReference type="CDD" id="cd00211">
    <property type="entry name" value="PTS_IIA_fru"/>
    <property type="match status" value="1"/>
</dbReference>
<dbReference type="EMBL" id="QHGZ01000190">
    <property type="protein sequence ID" value="RDY79448.1"/>
    <property type="molecule type" value="Genomic_DNA"/>
</dbReference>
<dbReference type="InterPro" id="IPR051541">
    <property type="entry name" value="PTS_SugarTrans_NitroReg"/>
</dbReference>
<keyword evidence="2" id="KW-0813">Transport</keyword>
<dbReference type="Gene3D" id="3.40.930.10">
    <property type="entry name" value="Mannitol-specific EII, Chain A"/>
    <property type="match status" value="1"/>
</dbReference>
<dbReference type="RefSeq" id="WP_000888632.1">
    <property type="nucleotide sequence ID" value="NZ_BCNI01000021.1"/>
</dbReference>
<evidence type="ECO:0000313" key="3">
    <source>
        <dbReference type="Proteomes" id="UP000256718"/>
    </source>
</evidence>
<sequence length="154" mass="17166">MLEDKVIVFQKSHLDSSEEALDYVSHLLLQSGAVKESYPNAIQEREKAFPTGLMFSDYGVAIPHTDIEHVNYSQMAIVSLKNPVVFQQMGNGEDVEVNIIFMLALKEAHQQVDLLSQLIELFQNKVLLKTLLALGNERSAIDQALGLLKAQGIE</sequence>
<comment type="caution">
    <text evidence="2">The sequence shown here is derived from an EMBL/GenBank/DDBJ whole genome shotgun (WGS) entry which is preliminary data.</text>
</comment>
<dbReference type="InterPro" id="IPR016152">
    <property type="entry name" value="PTrfase/Anion_transptr"/>
</dbReference>
<dbReference type="OMA" id="EREHNFP"/>
<dbReference type="AlphaFoldDB" id="A0A7Z6RB59"/>
<evidence type="ECO:0000313" key="2">
    <source>
        <dbReference type="EMBL" id="RDY79448.1"/>
    </source>
</evidence>
<keyword evidence="2" id="KW-0762">Sugar transport</keyword>
<dbReference type="SUPFAM" id="SSF55804">
    <property type="entry name" value="Phoshotransferase/anion transport protein"/>
    <property type="match status" value="1"/>
</dbReference>
<dbReference type="PANTHER" id="PTHR47738:SF3">
    <property type="entry name" value="PHOSPHOTRANSFERASE SYSTEM MANNITOL_FRUCTOSE-SPECIFIC IIA DOMAIN CONTAINING PROTEIN"/>
    <property type="match status" value="1"/>
</dbReference>
<proteinExistence type="predicted"/>
<dbReference type="PANTHER" id="PTHR47738">
    <property type="entry name" value="PTS SYSTEM FRUCTOSE-LIKE EIIA COMPONENT-RELATED"/>
    <property type="match status" value="1"/>
</dbReference>
<dbReference type="Proteomes" id="UP000256718">
    <property type="component" value="Unassembled WGS sequence"/>
</dbReference>
<accession>A0A7Z6RB59</accession>